<evidence type="ECO:0000256" key="1">
    <source>
        <dbReference type="SAM" id="MobiDB-lite"/>
    </source>
</evidence>
<protein>
    <submittedName>
        <fullName evidence="2">Uncharacterized protein</fullName>
    </submittedName>
</protein>
<name>A0AA40G0N9_9HYME</name>
<evidence type="ECO:0000313" key="2">
    <source>
        <dbReference type="EMBL" id="KAK1128554.1"/>
    </source>
</evidence>
<dbReference type="Proteomes" id="UP001177670">
    <property type="component" value="Unassembled WGS sequence"/>
</dbReference>
<reference evidence="2" key="1">
    <citation type="submission" date="2021-10" db="EMBL/GenBank/DDBJ databases">
        <title>Melipona bicolor Genome sequencing and assembly.</title>
        <authorList>
            <person name="Araujo N.S."/>
            <person name="Arias M.C."/>
        </authorList>
    </citation>
    <scope>NUCLEOTIDE SEQUENCE</scope>
    <source>
        <strain evidence="2">USP_2M_L1-L4_2017</strain>
        <tissue evidence="2">Whole body</tissue>
    </source>
</reference>
<feature type="compositionally biased region" description="Basic and acidic residues" evidence="1">
    <location>
        <begin position="72"/>
        <end position="83"/>
    </location>
</feature>
<feature type="non-terminal residue" evidence="2">
    <location>
        <position position="1"/>
    </location>
</feature>
<comment type="caution">
    <text evidence="2">The sequence shown here is derived from an EMBL/GenBank/DDBJ whole genome shotgun (WGS) entry which is preliminary data.</text>
</comment>
<accession>A0AA40G0N9</accession>
<keyword evidence="3" id="KW-1185">Reference proteome</keyword>
<feature type="region of interest" description="Disordered" evidence="1">
    <location>
        <begin position="72"/>
        <end position="98"/>
    </location>
</feature>
<dbReference type="AlphaFoldDB" id="A0AA40G0N9"/>
<organism evidence="2 3">
    <name type="scientific">Melipona bicolor</name>
    <dbReference type="NCBI Taxonomy" id="60889"/>
    <lineage>
        <taxon>Eukaryota</taxon>
        <taxon>Metazoa</taxon>
        <taxon>Ecdysozoa</taxon>
        <taxon>Arthropoda</taxon>
        <taxon>Hexapoda</taxon>
        <taxon>Insecta</taxon>
        <taxon>Pterygota</taxon>
        <taxon>Neoptera</taxon>
        <taxon>Endopterygota</taxon>
        <taxon>Hymenoptera</taxon>
        <taxon>Apocrita</taxon>
        <taxon>Aculeata</taxon>
        <taxon>Apoidea</taxon>
        <taxon>Anthophila</taxon>
        <taxon>Apidae</taxon>
        <taxon>Melipona</taxon>
    </lineage>
</organism>
<sequence>MSGNADISFKETVSLTARRKFAQKVAKGIPPSARLCTRAEKEREGGGWDVTTDIFRRDYNRRKNRYNGDVKGVEKREDGDARKQAWPKKKKTRKEEERIKLQDEEEVVEGLKNRGGQRAVCTAPIHQPHGSILRADQQTAASHFIVHPHQQCLPRIRLGGADPGHGNNSAFVAIRFQRS</sequence>
<proteinExistence type="predicted"/>
<evidence type="ECO:0000313" key="3">
    <source>
        <dbReference type="Proteomes" id="UP001177670"/>
    </source>
</evidence>
<gene>
    <name evidence="2" type="ORF">K0M31_003012</name>
</gene>
<dbReference type="EMBL" id="JAHYIQ010000010">
    <property type="protein sequence ID" value="KAK1128554.1"/>
    <property type="molecule type" value="Genomic_DNA"/>
</dbReference>